<feature type="region of interest" description="Disordered" evidence="9">
    <location>
        <begin position="1878"/>
        <end position="2036"/>
    </location>
</feature>
<proteinExistence type="predicted"/>
<dbReference type="InterPro" id="IPR016197">
    <property type="entry name" value="Chromo-like_dom_sf"/>
</dbReference>
<evidence type="ECO:0000256" key="4">
    <source>
        <dbReference type="ARBA" id="ARBA00022603"/>
    </source>
</evidence>
<dbReference type="EMBL" id="JAAAIM010000011">
    <property type="protein sequence ID" value="KAG0298312.1"/>
    <property type="molecule type" value="Genomic_DNA"/>
</dbReference>
<feature type="compositionally biased region" description="Polar residues" evidence="9">
    <location>
        <begin position="526"/>
        <end position="541"/>
    </location>
</feature>
<feature type="compositionally biased region" description="Basic residues" evidence="9">
    <location>
        <begin position="1652"/>
        <end position="1663"/>
    </location>
</feature>
<feature type="compositionally biased region" description="Low complexity" evidence="9">
    <location>
        <begin position="1664"/>
        <end position="1686"/>
    </location>
</feature>
<evidence type="ECO:0000313" key="11">
    <source>
        <dbReference type="EMBL" id="KAG0298312.1"/>
    </source>
</evidence>
<dbReference type="Gene3D" id="2.30.30.140">
    <property type="match status" value="1"/>
</dbReference>
<evidence type="ECO:0000259" key="10">
    <source>
        <dbReference type="PROSITE" id="PS50280"/>
    </source>
</evidence>
<feature type="compositionally biased region" description="Basic and acidic residues" evidence="9">
    <location>
        <begin position="1885"/>
        <end position="1897"/>
    </location>
</feature>
<evidence type="ECO:0000256" key="7">
    <source>
        <dbReference type="ARBA" id="ARBA00022853"/>
    </source>
</evidence>
<feature type="compositionally biased region" description="Basic and acidic residues" evidence="9">
    <location>
        <begin position="2238"/>
        <end position="2272"/>
    </location>
</feature>
<feature type="compositionally biased region" description="Polar residues" evidence="9">
    <location>
        <begin position="1939"/>
        <end position="1953"/>
    </location>
</feature>
<dbReference type="PANTHER" id="PTHR12977:SF4">
    <property type="entry name" value="HISTONE-LYSINE N-METHYLTRANSFERASE KMT5B"/>
    <property type="match status" value="1"/>
</dbReference>
<feature type="compositionally biased region" description="Low complexity" evidence="9">
    <location>
        <begin position="281"/>
        <end position="295"/>
    </location>
</feature>
<feature type="region of interest" description="Disordered" evidence="9">
    <location>
        <begin position="2155"/>
        <end position="2374"/>
    </location>
</feature>
<evidence type="ECO:0000256" key="6">
    <source>
        <dbReference type="ARBA" id="ARBA00022691"/>
    </source>
</evidence>
<feature type="compositionally biased region" description="Acidic residues" evidence="9">
    <location>
        <begin position="592"/>
        <end position="601"/>
    </location>
</feature>
<evidence type="ECO:0000256" key="5">
    <source>
        <dbReference type="ARBA" id="ARBA00022679"/>
    </source>
</evidence>
<feature type="compositionally biased region" description="Low complexity" evidence="9">
    <location>
        <begin position="1818"/>
        <end position="1846"/>
    </location>
</feature>
<feature type="compositionally biased region" description="Basic and acidic residues" evidence="9">
    <location>
        <begin position="641"/>
        <end position="650"/>
    </location>
</feature>
<accession>A0ABQ7KHI6</accession>
<dbReference type="Proteomes" id="UP001194696">
    <property type="component" value="Unassembled WGS sequence"/>
</dbReference>
<feature type="compositionally biased region" description="Low complexity" evidence="9">
    <location>
        <begin position="1333"/>
        <end position="1345"/>
    </location>
</feature>
<feature type="compositionally biased region" description="Polar residues" evidence="9">
    <location>
        <begin position="1983"/>
        <end position="1992"/>
    </location>
</feature>
<feature type="region of interest" description="Disordered" evidence="9">
    <location>
        <begin position="641"/>
        <end position="682"/>
    </location>
</feature>
<evidence type="ECO:0000256" key="2">
    <source>
        <dbReference type="ARBA" id="ARBA00004286"/>
    </source>
</evidence>
<dbReference type="InterPro" id="IPR039977">
    <property type="entry name" value="Suv4-20/Set9"/>
</dbReference>
<evidence type="ECO:0000256" key="1">
    <source>
        <dbReference type="ARBA" id="ARBA00004123"/>
    </source>
</evidence>
<feature type="region of interest" description="Disordered" evidence="9">
    <location>
        <begin position="2052"/>
        <end position="2136"/>
    </location>
</feature>
<feature type="compositionally biased region" description="Low complexity" evidence="9">
    <location>
        <begin position="1182"/>
        <end position="1191"/>
    </location>
</feature>
<feature type="compositionally biased region" description="Low complexity" evidence="9">
    <location>
        <begin position="2195"/>
        <end position="2209"/>
    </location>
</feature>
<keyword evidence="7" id="KW-0156">Chromatin regulator</keyword>
<evidence type="ECO:0000256" key="9">
    <source>
        <dbReference type="SAM" id="MobiDB-lite"/>
    </source>
</evidence>
<comment type="caution">
    <text evidence="11">The sequence shown here is derived from an EMBL/GenBank/DDBJ whole genome shotgun (WGS) entry which is preliminary data.</text>
</comment>
<feature type="compositionally biased region" description="Basic and acidic residues" evidence="9">
    <location>
        <begin position="1208"/>
        <end position="1218"/>
    </location>
</feature>
<dbReference type="Pfam" id="PF00856">
    <property type="entry name" value="SET"/>
    <property type="match status" value="1"/>
</dbReference>
<feature type="region of interest" description="Disordered" evidence="9">
    <location>
        <begin position="521"/>
        <end position="541"/>
    </location>
</feature>
<dbReference type="Gene3D" id="1.10.10.1700">
    <property type="entry name" value="Histone-lysine N-methyltransferase"/>
    <property type="match status" value="1"/>
</dbReference>
<feature type="compositionally biased region" description="Polar residues" evidence="9">
    <location>
        <begin position="656"/>
        <end position="678"/>
    </location>
</feature>
<feature type="domain" description="SET" evidence="10">
    <location>
        <begin position="80"/>
        <end position="195"/>
    </location>
</feature>
<keyword evidence="4" id="KW-0489">Methyltransferase</keyword>
<feature type="region of interest" description="Disordered" evidence="9">
    <location>
        <begin position="2419"/>
        <end position="2441"/>
    </location>
</feature>
<feature type="compositionally biased region" description="Basic and acidic residues" evidence="9">
    <location>
        <begin position="578"/>
        <end position="591"/>
    </location>
</feature>
<dbReference type="InterPro" id="IPR041938">
    <property type="entry name" value="Hist-Lys_N-MTase_N"/>
</dbReference>
<feature type="region of interest" description="Disordered" evidence="9">
    <location>
        <begin position="1182"/>
        <end position="1255"/>
    </location>
</feature>
<feature type="compositionally biased region" description="Acidic residues" evidence="9">
    <location>
        <begin position="2122"/>
        <end position="2132"/>
    </location>
</feature>
<feature type="compositionally biased region" description="Acidic residues" evidence="9">
    <location>
        <begin position="221"/>
        <end position="235"/>
    </location>
</feature>
<dbReference type="PANTHER" id="PTHR12977">
    <property type="entry name" value="SUPPRESSOR OF VARIEGATION 4-20-RELATED"/>
    <property type="match status" value="1"/>
</dbReference>
<keyword evidence="12" id="KW-1185">Reference proteome</keyword>
<name>A0ABQ7KHI6_9FUNG</name>
<feature type="compositionally biased region" description="Basic residues" evidence="9">
    <location>
        <begin position="1703"/>
        <end position="1717"/>
    </location>
</feature>
<feature type="compositionally biased region" description="Low complexity" evidence="9">
    <location>
        <begin position="2073"/>
        <end position="2087"/>
    </location>
</feature>
<sequence length="2493" mass="274431">MDLQTLSTLDDLLSDVLLDGIHLWFQTHKMSKDYRPMRIPPGKILDIIHRKIICDRKIPDAVKELLEHARRYLSIYLPSAGFEISQTDRYSAVTNKSEACVIANRSFEAGDELRYCAGTIANLTEQEEKDLETKTSDFSVIKTSRRGTCLFLGPARFVNHDCDPNCSFMSAGSSAIYFKVQKPISVNDEITTHYGDNYFGVDNQECLLGQGGYRGKVPEAEELQDDLETPEPELEDSGRRLRNRRGKPVNYYPTLMKKGSRKPKEDSVRPSTPLPPVESDTIPSTSTNTPSTPITHAKLDSIGDLTSADKSIPGEISTIAVSTTMLSVASSTTSSDVPPTSPTELGSALVQSSIASPVAHAMELQVEATLPVSSPVSSFDAEKLASRVSSDQSVAVDCILSQGSVQTAVMPHPSMQTPSSAVAKLSMDDDSPFVDDTRSHNTQSSEDDTSLSRYPPAIDSASLPGHDKSSAIDNISMTDNASVIDIASVNDSAPLDNAPLTAESSSNHTLSTDILSVVGEHETTRTTRPTVESPEGLSTDSVEATVGRDQAKGLALVDMMTSLQLSVVHNGQESSLQDGHEEPRETEQEVVEHDDDDPAFSDQFDGDLSDAGIDEDIVMLSPKNFRMSLDFLCHTGARTLSTEKDDDHRNPLVPWNTVSQDGHSDSTNGNSRRASVQLSEVGDEMSKAFQKKVSKRAKTATVVSDPEHCATCKTFIPEHERDDSDDCRRCCRHFAIYGISWPTRSRHVIIERYKKAAQEERDRVKKKHLAEASRAAAKEEAKARQEEAKAKLDQAKEEVKAKQEQAKEVARAKQEQAKAAYRAHLEEQRQQAIQKIAMRKVMGLPPVEKTKLDLRKKRQVKPSNAPEAYHNGYSYQVDPSMQSYRYEGAMPAMAHADMISVNSHMTYPQIEQPHAAYQGMTNNLPGPYQQDYYYPAQQDYFYDYSTQPTMLVHPFHCAPYVVFVDPMDDNPDMFWWIAVTVPRHQMDESMPQCGSDPDLIVVRFLEEYAYAVCNISGLRLFHPEKEPYKSYASRGREFFKNPCVKRAMSFLNEGHIPPRLPWKNMSFVGQMTLPDIDKAVQDFPRKAQEMRNMMQFHQLRCQYQQSIQHLQHMRSNNSIDPFAIQEHELRLDQEYLHREEQLRCEMQQIGGSMEDYNTTSIAMVKRFALSFMGDNSMDIQLQQQHLQIQQQSPPTTKAKRSRKPKTPSQRDHSHRSSEPKPTSCSKDVRPPSESLESIDVSNPKSKKRRGPSKRQLQIDLQLSEHAQLLEAASMGIPSFKAADGTVFALASVTPVQVEVSHSSSATPKRKSTGSKFRVAGVDPAVQHASSMSTAEAVATTVTTTPKARRRRPDKQTVDVVVSDPPVSLPTTTLPRSISLEPMAHQLLVTESPSRFASLPGLLKTNDSKIPLSSTMDLYSCEYSLTESRVIEGRYNCVEITHHPARMNFVPKVQDGDAFLFDSCDLSGVSTPASSDSTETDVSLFHGGTSEPTAILSKSKNMRTYREDADWDECERLEADGVGIDITDNRSTTDTFGASELSSLMPSSCSSSLGEGDQDIDVVGYDDDQVPIIMVAQDEETQFIDIERLTPDDRETVALHGLLQMNNPAFDASSAVASRRILPMMVVWDHPVAQQRNGVSAVDTLNFSDTPKRAPKMRGTKKSRASSTSSYASLSTTSPSPPGLMTTDSISEQDAVSEVSRIQSRSRKAQSGKLRKASSSKSKVTMGAVKRQNSWTVADGDADKGLAAAQERLAITDKRKKITVKVSIEERADAPNDHQEMESTRRQRKKKRSRKEAESSVQDETSTAPVPRLLKSKSSRGSPSASSSPSSSSCPATESPEPPSSFSAVDVADNKELQSLMDWSIKGGIIGFDIESSVRSVRSRNKHGESLFVVHERPSTGAPKAKRDTHTSKPRVVDVGVDETKSRSRKRRKLVVDVGATQNGPATEPTASSNTRDKEAGNDSKLTGVVETEGGETVKGPVDSSGTEPSASETLKDKHTSDDSVATFDTHLAEEASDDSSSSRIMESRVVSGKVISSRKEPAIVMVKFTLAQRADSGEVEDAPATQDPLAVAESSVTSTERSLSSVVPKKRGNKKVVEVPDDQAFQRPVAMSTRKRSQQDSVEMELTGEEESMVNKSLAQSVKGGAEAAPGVVVNVTVAKRRRVSRSLKSTQDELPSSKDEIPLETDDTPSGKNESPSVKVKAPSVKVKASSEKDGFSSEKVKVSSVKVKASSRKVKALLEKDESPSEKAEATSKKVKTTSEKVKAPLEKVKAPSKKVKAPSEKVKASFRKGKALSKKDEAASEEEEDVQKDTEEEEEESEEGEEGEEEEGEEGEEPSSGKQSVSLAEKAGKRQTARSSRAPAPKRGAKSIALAPFVAKTSATTTTTMTRSKKLDPGKVTRNLVSRLITSDNIAEARLRNRNKEAKQPNTSRPKFEVGDPVMAPGEDNLMFECEIKARRDHEMLPEVYEYKVHYEGYAQKYDTWIEETLIVAN</sequence>
<organism evidence="11 12">
    <name type="scientific">Linnemannia gamsii</name>
    <dbReference type="NCBI Taxonomy" id="64522"/>
    <lineage>
        <taxon>Eukaryota</taxon>
        <taxon>Fungi</taxon>
        <taxon>Fungi incertae sedis</taxon>
        <taxon>Mucoromycota</taxon>
        <taxon>Mortierellomycotina</taxon>
        <taxon>Mortierellomycetes</taxon>
        <taxon>Mortierellales</taxon>
        <taxon>Mortierellaceae</taxon>
        <taxon>Linnemannia</taxon>
    </lineage>
</organism>
<keyword evidence="3" id="KW-0158">Chromosome</keyword>
<evidence type="ECO:0000256" key="8">
    <source>
        <dbReference type="ARBA" id="ARBA00023242"/>
    </source>
</evidence>
<feature type="region of interest" description="Disordered" evidence="9">
    <location>
        <begin position="409"/>
        <end position="473"/>
    </location>
</feature>
<feature type="region of interest" description="Disordered" evidence="9">
    <location>
        <begin position="1327"/>
        <end position="1355"/>
    </location>
</feature>
<feature type="region of interest" description="Disordered" evidence="9">
    <location>
        <begin position="221"/>
        <end position="296"/>
    </location>
</feature>
<feature type="region of interest" description="Disordered" evidence="9">
    <location>
        <begin position="1642"/>
        <end position="1729"/>
    </location>
</feature>
<comment type="subcellular location">
    <subcellularLocation>
        <location evidence="2">Chromosome</location>
    </subcellularLocation>
    <subcellularLocation>
        <location evidence="1">Nucleus</location>
    </subcellularLocation>
</comment>
<reference evidence="11 12" key="1">
    <citation type="journal article" date="2020" name="Fungal Divers.">
        <title>Resolving the Mortierellaceae phylogeny through synthesis of multi-gene phylogenetics and phylogenomics.</title>
        <authorList>
            <person name="Vandepol N."/>
            <person name="Liber J."/>
            <person name="Desiro A."/>
            <person name="Na H."/>
            <person name="Kennedy M."/>
            <person name="Barry K."/>
            <person name="Grigoriev I.V."/>
            <person name="Miller A.N."/>
            <person name="O'Donnell K."/>
            <person name="Stajich J.E."/>
            <person name="Bonito G."/>
        </authorList>
    </citation>
    <scope>NUCLEOTIDE SEQUENCE [LARGE SCALE GENOMIC DNA]</scope>
    <source>
        <strain evidence="11 12">AD045</strain>
    </source>
</reference>
<dbReference type="InterPro" id="IPR001214">
    <property type="entry name" value="SET_dom"/>
</dbReference>
<feature type="region of interest" description="Disordered" evidence="9">
    <location>
        <begin position="770"/>
        <end position="799"/>
    </location>
</feature>
<keyword evidence="5" id="KW-0808">Transferase</keyword>
<dbReference type="Gene3D" id="2.170.270.10">
    <property type="entry name" value="SET domain"/>
    <property type="match status" value="1"/>
</dbReference>
<feature type="compositionally biased region" description="Acidic residues" evidence="9">
    <location>
        <begin position="2302"/>
        <end position="2336"/>
    </location>
</feature>
<feature type="region of interest" description="Disordered" evidence="9">
    <location>
        <begin position="1768"/>
        <end position="1849"/>
    </location>
</feature>
<feature type="compositionally biased region" description="Basic and acidic residues" evidence="9">
    <location>
        <begin position="776"/>
        <end position="799"/>
    </location>
</feature>
<dbReference type="SMART" id="SM00317">
    <property type="entry name" value="SET"/>
    <property type="match status" value="1"/>
</dbReference>
<dbReference type="CDD" id="cd10524">
    <property type="entry name" value="SET_Suv4-20-like"/>
    <property type="match status" value="1"/>
</dbReference>
<dbReference type="PROSITE" id="PS50280">
    <property type="entry name" value="SET"/>
    <property type="match status" value="1"/>
</dbReference>
<gene>
    <name evidence="11" type="primary">SET9</name>
    <name evidence="11" type="ORF">BGZ96_000672</name>
</gene>
<keyword evidence="6" id="KW-0949">S-adenosyl-L-methionine</keyword>
<protein>
    <submittedName>
        <fullName evidence="11">Histone-lysine N-methyltransferase set9</fullName>
    </submittedName>
</protein>
<feature type="region of interest" description="Disordered" evidence="9">
    <location>
        <begin position="571"/>
        <end position="601"/>
    </location>
</feature>
<keyword evidence="8" id="KW-0539">Nucleus</keyword>
<dbReference type="InterPro" id="IPR046341">
    <property type="entry name" value="SET_dom_sf"/>
</dbReference>
<feature type="compositionally biased region" description="Basic and acidic residues" evidence="9">
    <location>
        <begin position="1768"/>
        <end position="1784"/>
    </location>
</feature>
<evidence type="ECO:0000313" key="12">
    <source>
        <dbReference type="Proteomes" id="UP001194696"/>
    </source>
</evidence>
<dbReference type="SUPFAM" id="SSF54160">
    <property type="entry name" value="Chromo domain-like"/>
    <property type="match status" value="1"/>
</dbReference>
<feature type="compositionally biased region" description="Basic and acidic residues" evidence="9">
    <location>
        <begin position="2210"/>
        <end position="2223"/>
    </location>
</feature>
<dbReference type="SUPFAM" id="SSF82199">
    <property type="entry name" value="SET domain"/>
    <property type="match status" value="1"/>
</dbReference>
<evidence type="ECO:0000256" key="3">
    <source>
        <dbReference type="ARBA" id="ARBA00022454"/>
    </source>
</evidence>